<dbReference type="GO" id="GO:0003677">
    <property type="term" value="F:DNA binding"/>
    <property type="evidence" value="ECO:0007669"/>
    <property type="project" value="UniProtKB-UniRule"/>
</dbReference>
<feature type="domain" description="HTH tetR-type" evidence="5">
    <location>
        <begin position="6"/>
        <end position="66"/>
    </location>
</feature>
<reference evidence="6 7" key="1">
    <citation type="submission" date="2018-04" db="EMBL/GenBank/DDBJ databases">
        <title>Genomic Encyclopedia of Archaeal and Bacterial Type Strains, Phase II (KMG-II): from individual species to whole genera.</title>
        <authorList>
            <person name="Goeker M."/>
        </authorList>
    </citation>
    <scope>NUCLEOTIDE SEQUENCE [LARGE SCALE GENOMIC DNA]</scope>
    <source>
        <strain evidence="6 7">DSM 45169</strain>
    </source>
</reference>
<evidence type="ECO:0000256" key="2">
    <source>
        <dbReference type="ARBA" id="ARBA00023125"/>
    </source>
</evidence>
<protein>
    <submittedName>
        <fullName evidence="6">TetR family transcriptional regulator</fullName>
    </submittedName>
</protein>
<keyword evidence="7" id="KW-1185">Reference proteome</keyword>
<sequence length="196" mass="21599">MSKPRQFSDERIFKGVYQALSKKGYANLTLAHIAQEIELSPAALSKRFGSKKGLLLAYSDHVIEMTKQTFAEAQSTSGSSLEALKNVFLQSMKTVGDPVSLANITSLYIEGVSDPDLLQRSCLRLQVIDDGVQQLLQSAIRGQEIKACDTALVSRVLQAAIGGSLMLWLKQSERTPDEWIDDCFEVVFASVRLAEE</sequence>
<dbReference type="AlphaFoldDB" id="A0A2T4Z8G5"/>
<dbReference type="PROSITE" id="PS01081">
    <property type="entry name" value="HTH_TETR_1"/>
    <property type="match status" value="1"/>
</dbReference>
<evidence type="ECO:0000256" key="3">
    <source>
        <dbReference type="ARBA" id="ARBA00023163"/>
    </source>
</evidence>
<dbReference type="PANTHER" id="PTHR47506">
    <property type="entry name" value="TRANSCRIPTIONAL REGULATORY PROTEIN"/>
    <property type="match status" value="1"/>
</dbReference>
<dbReference type="InterPro" id="IPR009057">
    <property type="entry name" value="Homeodomain-like_sf"/>
</dbReference>
<keyword evidence="3" id="KW-0804">Transcription</keyword>
<dbReference type="Gene3D" id="1.10.357.10">
    <property type="entry name" value="Tetracycline Repressor, domain 2"/>
    <property type="match status" value="1"/>
</dbReference>
<dbReference type="InterPro" id="IPR023772">
    <property type="entry name" value="DNA-bd_HTH_TetR-type_CS"/>
</dbReference>
<evidence type="ECO:0000313" key="6">
    <source>
        <dbReference type="EMBL" id="PTM58191.1"/>
    </source>
</evidence>
<organism evidence="6 7">
    <name type="scientific">Desmospora activa DSM 45169</name>
    <dbReference type="NCBI Taxonomy" id="1121389"/>
    <lineage>
        <taxon>Bacteria</taxon>
        <taxon>Bacillati</taxon>
        <taxon>Bacillota</taxon>
        <taxon>Bacilli</taxon>
        <taxon>Bacillales</taxon>
        <taxon>Thermoactinomycetaceae</taxon>
        <taxon>Desmospora</taxon>
    </lineage>
</organism>
<dbReference type="EMBL" id="PZZP01000001">
    <property type="protein sequence ID" value="PTM58191.1"/>
    <property type="molecule type" value="Genomic_DNA"/>
</dbReference>
<evidence type="ECO:0000313" key="7">
    <source>
        <dbReference type="Proteomes" id="UP000241639"/>
    </source>
</evidence>
<evidence type="ECO:0000256" key="4">
    <source>
        <dbReference type="PROSITE-ProRule" id="PRU00335"/>
    </source>
</evidence>
<dbReference type="InterPro" id="IPR036271">
    <property type="entry name" value="Tet_transcr_reg_TetR-rel_C_sf"/>
</dbReference>
<keyword evidence="2 4" id="KW-0238">DNA-binding</keyword>
<dbReference type="PROSITE" id="PS50977">
    <property type="entry name" value="HTH_TETR_2"/>
    <property type="match status" value="1"/>
</dbReference>
<gene>
    <name evidence="6" type="ORF">C8J48_0769</name>
</gene>
<feature type="DNA-binding region" description="H-T-H motif" evidence="4">
    <location>
        <begin position="29"/>
        <end position="48"/>
    </location>
</feature>
<dbReference type="RefSeq" id="WP_107725025.1">
    <property type="nucleotide sequence ID" value="NZ_PZZP01000001.1"/>
</dbReference>
<dbReference type="OrthoDB" id="6973663at2"/>
<dbReference type="SUPFAM" id="SSF46689">
    <property type="entry name" value="Homeodomain-like"/>
    <property type="match status" value="1"/>
</dbReference>
<evidence type="ECO:0000256" key="1">
    <source>
        <dbReference type="ARBA" id="ARBA00023015"/>
    </source>
</evidence>
<dbReference type="InterPro" id="IPR001647">
    <property type="entry name" value="HTH_TetR"/>
</dbReference>
<keyword evidence="1" id="KW-0805">Transcription regulation</keyword>
<evidence type="ECO:0000259" key="5">
    <source>
        <dbReference type="PROSITE" id="PS50977"/>
    </source>
</evidence>
<dbReference type="Proteomes" id="UP000241639">
    <property type="component" value="Unassembled WGS sequence"/>
</dbReference>
<dbReference type="PANTHER" id="PTHR47506:SF1">
    <property type="entry name" value="HTH-TYPE TRANSCRIPTIONAL REGULATOR YJDC"/>
    <property type="match status" value="1"/>
</dbReference>
<comment type="caution">
    <text evidence="6">The sequence shown here is derived from an EMBL/GenBank/DDBJ whole genome shotgun (WGS) entry which is preliminary data.</text>
</comment>
<proteinExistence type="predicted"/>
<accession>A0A2T4Z8G5</accession>
<dbReference type="SUPFAM" id="SSF48498">
    <property type="entry name" value="Tetracyclin repressor-like, C-terminal domain"/>
    <property type="match status" value="1"/>
</dbReference>
<dbReference type="Pfam" id="PF00440">
    <property type="entry name" value="TetR_N"/>
    <property type="match status" value="1"/>
</dbReference>
<name>A0A2T4Z8G5_9BACL</name>